<evidence type="ECO:0000256" key="2">
    <source>
        <dbReference type="ARBA" id="ARBA00022692"/>
    </source>
</evidence>
<feature type="domain" description="Sugar phosphate transporter" evidence="6">
    <location>
        <begin position="69"/>
        <end position="278"/>
    </location>
</feature>
<gene>
    <name evidence="8" type="primary">LOC106816845</name>
</gene>
<evidence type="ECO:0000256" key="3">
    <source>
        <dbReference type="ARBA" id="ARBA00022989"/>
    </source>
</evidence>
<dbReference type="InterPro" id="IPR050186">
    <property type="entry name" value="TPT_transporter"/>
</dbReference>
<dbReference type="RefSeq" id="XP_014676969.1">
    <property type="nucleotide sequence ID" value="XM_014821483.1"/>
</dbReference>
<evidence type="ECO:0000313" key="8">
    <source>
        <dbReference type="RefSeq" id="XP_014676969.1"/>
    </source>
</evidence>
<evidence type="ECO:0000313" key="7">
    <source>
        <dbReference type="Proteomes" id="UP000695022"/>
    </source>
</evidence>
<evidence type="ECO:0000256" key="4">
    <source>
        <dbReference type="ARBA" id="ARBA00023136"/>
    </source>
</evidence>
<dbReference type="GeneID" id="106816845"/>
<keyword evidence="7" id="KW-1185">Reference proteome</keyword>
<evidence type="ECO:0000256" key="1">
    <source>
        <dbReference type="ARBA" id="ARBA00004141"/>
    </source>
</evidence>
<keyword evidence="4 5" id="KW-0472">Membrane</keyword>
<keyword evidence="2 5" id="KW-0812">Transmembrane</keyword>
<feature type="transmembrane region" description="Helical" evidence="5">
    <location>
        <begin position="69"/>
        <end position="86"/>
    </location>
</feature>
<comment type="subcellular location">
    <subcellularLocation>
        <location evidence="1">Membrane</location>
        <topology evidence="1">Multi-pass membrane protein</topology>
    </subcellularLocation>
</comment>
<protein>
    <submittedName>
        <fullName evidence="8">Solute carrier family 35 member E2-like isoform X3</fullName>
    </submittedName>
</protein>
<keyword evidence="3 5" id="KW-1133">Transmembrane helix</keyword>
<sequence length="378" mass="41827">MIEIEKRMPLDMYNKGLASASDMHVRGESHPPPLINKSVSDGSLHRTSDTSKGDILPDHAKSGLCNAKAMIFLVLWYLFSFCNLFMNKFTIDTLKGDATLLGVVQMCTCISGGFVQLHFPCGMYTLSEREERPPSFLRNMLILGTMRFITVILGLVALKFVAVSFTETVKSSAPIFTVLLSRAMLGERTGICVSISLIPVMAGLFLCSATELSFNLMGFLAALATNLSECTQNVFSKMLRSDKRYQYSPAELQFFSSSASMLVELPTIFLMIDITQTITEYVLIGYISPVTHSVANTVKRALLIWLSVIVFGNPVSFLSGLGTTIVLAGVLLYNQARECDQARLIARRKHQHQQTEITNAQIQSRQSETVKQVSLFST</sequence>
<name>A0ABM1EXP8_PRICU</name>
<evidence type="ECO:0000259" key="6">
    <source>
        <dbReference type="Pfam" id="PF03151"/>
    </source>
</evidence>
<dbReference type="PANTHER" id="PTHR11132">
    <property type="entry name" value="SOLUTE CARRIER FAMILY 35"/>
    <property type="match status" value="1"/>
</dbReference>
<dbReference type="Proteomes" id="UP000695022">
    <property type="component" value="Unplaced"/>
</dbReference>
<accession>A0ABM1EXP8</accession>
<feature type="transmembrane region" description="Helical" evidence="5">
    <location>
        <begin position="98"/>
        <end position="119"/>
    </location>
</feature>
<dbReference type="InterPro" id="IPR004853">
    <property type="entry name" value="Sugar_P_trans_dom"/>
</dbReference>
<organism evidence="7 8">
    <name type="scientific">Priapulus caudatus</name>
    <name type="common">Priapulid worm</name>
    <dbReference type="NCBI Taxonomy" id="37621"/>
    <lineage>
        <taxon>Eukaryota</taxon>
        <taxon>Metazoa</taxon>
        <taxon>Ecdysozoa</taxon>
        <taxon>Scalidophora</taxon>
        <taxon>Priapulida</taxon>
        <taxon>Priapulimorpha</taxon>
        <taxon>Priapulimorphida</taxon>
        <taxon>Priapulidae</taxon>
        <taxon>Priapulus</taxon>
    </lineage>
</organism>
<evidence type="ECO:0000256" key="5">
    <source>
        <dbReference type="SAM" id="Phobius"/>
    </source>
</evidence>
<feature type="transmembrane region" description="Helical" evidence="5">
    <location>
        <begin position="139"/>
        <end position="165"/>
    </location>
</feature>
<dbReference type="Pfam" id="PF03151">
    <property type="entry name" value="TPT"/>
    <property type="match status" value="1"/>
</dbReference>
<feature type="transmembrane region" description="Helical" evidence="5">
    <location>
        <begin position="185"/>
        <end position="206"/>
    </location>
</feature>
<reference evidence="8" key="1">
    <citation type="submission" date="2025-08" db="UniProtKB">
        <authorList>
            <consortium name="RefSeq"/>
        </authorList>
    </citation>
    <scope>IDENTIFICATION</scope>
</reference>
<feature type="transmembrane region" description="Helical" evidence="5">
    <location>
        <begin position="302"/>
        <end position="333"/>
    </location>
</feature>
<proteinExistence type="predicted"/>